<evidence type="ECO:0000313" key="3">
    <source>
        <dbReference type="Proteomes" id="UP000075885"/>
    </source>
</evidence>
<feature type="compositionally biased region" description="Basic residues" evidence="1">
    <location>
        <begin position="7"/>
        <end position="22"/>
    </location>
</feature>
<reference evidence="3" key="1">
    <citation type="submission" date="2013-03" db="EMBL/GenBank/DDBJ databases">
        <title>The Genome Sequence of Anopheles epiroticus epiroticus2.</title>
        <authorList>
            <consortium name="The Broad Institute Genomics Platform"/>
            <person name="Neafsey D.E."/>
            <person name="Howell P."/>
            <person name="Walker B."/>
            <person name="Young S.K."/>
            <person name="Zeng Q."/>
            <person name="Gargeya S."/>
            <person name="Fitzgerald M."/>
            <person name="Haas B."/>
            <person name="Abouelleil A."/>
            <person name="Allen A.W."/>
            <person name="Alvarado L."/>
            <person name="Arachchi H.M."/>
            <person name="Berlin A.M."/>
            <person name="Chapman S.B."/>
            <person name="Gainer-Dewar J."/>
            <person name="Goldberg J."/>
            <person name="Griggs A."/>
            <person name="Gujja S."/>
            <person name="Hansen M."/>
            <person name="Howarth C."/>
            <person name="Imamovic A."/>
            <person name="Ireland A."/>
            <person name="Larimer J."/>
            <person name="McCowan C."/>
            <person name="Murphy C."/>
            <person name="Pearson M."/>
            <person name="Poon T.W."/>
            <person name="Priest M."/>
            <person name="Roberts A."/>
            <person name="Saif S."/>
            <person name="Shea T."/>
            <person name="Sisk P."/>
            <person name="Sykes S."/>
            <person name="Wortman J."/>
            <person name="Nusbaum C."/>
            <person name="Birren B."/>
        </authorList>
    </citation>
    <scope>NUCLEOTIDE SEQUENCE [LARGE SCALE GENOMIC DNA]</scope>
    <source>
        <strain evidence="3">Epiroticus2</strain>
    </source>
</reference>
<name>A0A182PNF6_9DIPT</name>
<protein>
    <submittedName>
        <fullName evidence="2">Uncharacterized protein</fullName>
    </submittedName>
</protein>
<dbReference type="VEuPathDB" id="VectorBase:AEPI008483"/>
<organism evidence="2 3">
    <name type="scientific">Anopheles epiroticus</name>
    <dbReference type="NCBI Taxonomy" id="199890"/>
    <lineage>
        <taxon>Eukaryota</taxon>
        <taxon>Metazoa</taxon>
        <taxon>Ecdysozoa</taxon>
        <taxon>Arthropoda</taxon>
        <taxon>Hexapoda</taxon>
        <taxon>Insecta</taxon>
        <taxon>Pterygota</taxon>
        <taxon>Neoptera</taxon>
        <taxon>Endopterygota</taxon>
        <taxon>Diptera</taxon>
        <taxon>Nematocera</taxon>
        <taxon>Culicoidea</taxon>
        <taxon>Culicidae</taxon>
        <taxon>Anophelinae</taxon>
        <taxon>Anopheles</taxon>
    </lineage>
</organism>
<dbReference type="EnsemblMetazoa" id="AEPI008483-RA">
    <property type="protein sequence ID" value="AEPI008483-PA"/>
    <property type="gene ID" value="AEPI008483"/>
</dbReference>
<evidence type="ECO:0000313" key="2">
    <source>
        <dbReference type="EnsemblMetazoa" id="AEPI008483-PA"/>
    </source>
</evidence>
<reference evidence="2" key="2">
    <citation type="submission" date="2020-05" db="UniProtKB">
        <authorList>
            <consortium name="EnsemblMetazoa"/>
        </authorList>
    </citation>
    <scope>IDENTIFICATION</scope>
    <source>
        <strain evidence="2">Epiroticus2</strain>
    </source>
</reference>
<accession>A0A182PNF6</accession>
<keyword evidence="3" id="KW-1185">Reference proteome</keyword>
<dbReference type="AlphaFoldDB" id="A0A182PNF6"/>
<proteinExistence type="predicted"/>
<evidence type="ECO:0000256" key="1">
    <source>
        <dbReference type="SAM" id="MobiDB-lite"/>
    </source>
</evidence>
<sequence length="54" mass="6628">MILYRPSKNRVRRRKPKKKHRVEKANSRTLRKNLKQFLQREKLRATRKLGSIVD</sequence>
<feature type="region of interest" description="Disordered" evidence="1">
    <location>
        <begin position="1"/>
        <end position="28"/>
    </location>
</feature>
<dbReference type="Proteomes" id="UP000075885">
    <property type="component" value="Unassembled WGS sequence"/>
</dbReference>